<evidence type="ECO:0000256" key="2">
    <source>
        <dbReference type="ARBA" id="ARBA00022475"/>
    </source>
</evidence>
<dbReference type="SUPFAM" id="SSF111331">
    <property type="entry name" value="NAD kinase/diacylglycerol kinase-like"/>
    <property type="match status" value="1"/>
</dbReference>
<dbReference type="Proteomes" id="UP000198680">
    <property type="component" value="Unassembled WGS sequence"/>
</dbReference>
<dbReference type="PROSITE" id="PS50146">
    <property type="entry name" value="DAGK"/>
    <property type="match status" value="1"/>
</dbReference>
<name>A0A1G9U4P9_9ACTN</name>
<dbReference type="Gene3D" id="2.60.200.40">
    <property type="match status" value="1"/>
</dbReference>
<reference evidence="9" key="1">
    <citation type="submission" date="2016-10" db="EMBL/GenBank/DDBJ databases">
        <authorList>
            <person name="Varghese N."/>
            <person name="Submissions S."/>
        </authorList>
    </citation>
    <scope>NUCLEOTIDE SEQUENCE [LARGE SCALE GENOMIC DNA]</scope>
    <source>
        <strain evidence="9">DSM 45419</strain>
    </source>
</reference>
<evidence type="ECO:0000256" key="6">
    <source>
        <dbReference type="ARBA" id="ARBA00023136"/>
    </source>
</evidence>
<dbReference type="Gene3D" id="3.40.50.10330">
    <property type="entry name" value="Probable inorganic polyphosphate/atp-NAD kinase, domain 1"/>
    <property type="match status" value="1"/>
</dbReference>
<evidence type="ECO:0000256" key="5">
    <source>
        <dbReference type="ARBA" id="ARBA00022989"/>
    </source>
</evidence>
<dbReference type="GO" id="GO:0016301">
    <property type="term" value="F:kinase activity"/>
    <property type="evidence" value="ECO:0007669"/>
    <property type="project" value="InterPro"/>
</dbReference>
<sequence>MRGARHWDARLHSLVGGLPDTPADVWLRRLTTAADHGRLWMAVGTLLALRRGALRRGAVRGLASMAVSSGVVNSALKPVFGRRRPDLGAHPVHRLLREVLTTHSFPSGHSSSAGAFVTGVALECPAAGVALAPLAVAVGYSRVHVGVHYPGDVVVGLAVGAAVAVGGRHWWPVRPVAPARVRPARSTPALPGGEGLVVAVNPRSGPADYHPAGEVRRLLPRAEVLEQTAGTTIGGLLEEAVRSGRARALGVAGGDGSVAAAAAVAVASGLPLAVLPAGTLNHFARDVGVRTLEAAADAVVSGQAVEVDVAEVNGTPFLNTASIGSYPEVVRRRDALAGRLGRWTAMTVAVAQTLRRGTPVSLLLDGRPLSVWILFVGNGRYTPRGLALAWRSRLDDGLLDVQYLRADVPFSRTRAVLGSLLGLSPHVSGYAQGQAREVRVVSRSGPQAVAYDGETGGPATEFVFAKHGTLTVYCCRDR</sequence>
<dbReference type="Pfam" id="PF00781">
    <property type="entry name" value="DAGK_cat"/>
    <property type="match status" value="1"/>
</dbReference>
<dbReference type="SMART" id="SM00046">
    <property type="entry name" value="DAGKc"/>
    <property type="match status" value="1"/>
</dbReference>
<organism evidence="8 9">
    <name type="scientific">Geodermatophilus siccatus</name>
    <dbReference type="NCBI Taxonomy" id="1137991"/>
    <lineage>
        <taxon>Bacteria</taxon>
        <taxon>Bacillati</taxon>
        <taxon>Actinomycetota</taxon>
        <taxon>Actinomycetes</taxon>
        <taxon>Geodermatophilales</taxon>
        <taxon>Geodermatophilaceae</taxon>
        <taxon>Geodermatophilus</taxon>
    </lineage>
</organism>
<proteinExistence type="predicted"/>
<dbReference type="PANTHER" id="PTHR14969">
    <property type="entry name" value="SPHINGOSINE-1-PHOSPHATE PHOSPHOHYDROLASE"/>
    <property type="match status" value="1"/>
</dbReference>
<dbReference type="SUPFAM" id="SSF48317">
    <property type="entry name" value="Acid phosphatase/Vanadium-dependent haloperoxidase"/>
    <property type="match status" value="1"/>
</dbReference>
<dbReference type="GO" id="GO:0005886">
    <property type="term" value="C:plasma membrane"/>
    <property type="evidence" value="ECO:0007669"/>
    <property type="project" value="UniProtKB-SubCell"/>
</dbReference>
<dbReference type="InterPro" id="IPR036938">
    <property type="entry name" value="PAP2/HPO_sf"/>
</dbReference>
<evidence type="ECO:0000256" key="3">
    <source>
        <dbReference type="ARBA" id="ARBA00022692"/>
    </source>
</evidence>
<dbReference type="AlphaFoldDB" id="A0A1G9U4P9"/>
<dbReference type="Gene3D" id="1.20.144.10">
    <property type="entry name" value="Phosphatidic acid phosphatase type 2/haloperoxidase"/>
    <property type="match status" value="1"/>
</dbReference>
<keyword evidence="4" id="KW-0378">Hydrolase</keyword>
<evidence type="ECO:0000313" key="8">
    <source>
        <dbReference type="EMBL" id="SDM54979.1"/>
    </source>
</evidence>
<accession>A0A1G9U4P9</accession>
<dbReference type="EMBL" id="FNHE01000006">
    <property type="protein sequence ID" value="SDM54979.1"/>
    <property type="molecule type" value="Genomic_DNA"/>
</dbReference>
<evidence type="ECO:0000256" key="1">
    <source>
        <dbReference type="ARBA" id="ARBA00004651"/>
    </source>
</evidence>
<evidence type="ECO:0000259" key="7">
    <source>
        <dbReference type="PROSITE" id="PS50146"/>
    </source>
</evidence>
<feature type="domain" description="DAGKc" evidence="7">
    <location>
        <begin position="236"/>
        <end position="316"/>
    </location>
</feature>
<dbReference type="OrthoDB" id="5242960at2"/>
<dbReference type="InterPro" id="IPR016064">
    <property type="entry name" value="NAD/diacylglycerol_kinase_sf"/>
</dbReference>
<evidence type="ECO:0000313" key="9">
    <source>
        <dbReference type="Proteomes" id="UP000198680"/>
    </source>
</evidence>
<protein>
    <submittedName>
        <fullName evidence="8">Undecaprenyl-diphosphatase</fullName>
    </submittedName>
</protein>
<keyword evidence="3" id="KW-0812">Transmembrane</keyword>
<dbReference type="SMART" id="SM00014">
    <property type="entry name" value="acidPPc"/>
    <property type="match status" value="1"/>
</dbReference>
<comment type="subcellular location">
    <subcellularLocation>
        <location evidence="1">Cell membrane</location>
        <topology evidence="1">Multi-pass membrane protein</topology>
    </subcellularLocation>
</comment>
<dbReference type="STRING" id="1137991.SAMN05660642_02780"/>
<dbReference type="InterPro" id="IPR001206">
    <property type="entry name" value="Diacylglycerol_kinase_cat_dom"/>
</dbReference>
<dbReference type="PANTHER" id="PTHR14969:SF62">
    <property type="entry name" value="DECAPRENYLPHOSPHORYL-5-PHOSPHORIBOSE PHOSPHATASE RV3807C-RELATED"/>
    <property type="match status" value="1"/>
</dbReference>
<dbReference type="RefSeq" id="WP_091219118.1">
    <property type="nucleotide sequence ID" value="NZ_FNHE01000006.1"/>
</dbReference>
<dbReference type="InterPro" id="IPR000326">
    <property type="entry name" value="PAP2/HPO"/>
</dbReference>
<dbReference type="Pfam" id="PF01569">
    <property type="entry name" value="PAP2"/>
    <property type="match status" value="1"/>
</dbReference>
<keyword evidence="5" id="KW-1133">Transmembrane helix</keyword>
<keyword evidence="6" id="KW-0472">Membrane</keyword>
<evidence type="ECO:0000256" key="4">
    <source>
        <dbReference type="ARBA" id="ARBA00022801"/>
    </source>
</evidence>
<keyword evidence="2" id="KW-1003">Cell membrane</keyword>
<dbReference type="InterPro" id="IPR017438">
    <property type="entry name" value="ATP-NAD_kinase_N"/>
</dbReference>
<gene>
    <name evidence="8" type="ORF">SAMN05660642_02780</name>
</gene>
<keyword evidence="9" id="KW-1185">Reference proteome</keyword>
<dbReference type="GO" id="GO:0016787">
    <property type="term" value="F:hydrolase activity"/>
    <property type="evidence" value="ECO:0007669"/>
    <property type="project" value="UniProtKB-KW"/>
</dbReference>